<evidence type="ECO:0000313" key="8">
    <source>
        <dbReference type="EMBL" id="CAB0029597.1"/>
    </source>
</evidence>
<dbReference type="SUPFAM" id="SSF48403">
    <property type="entry name" value="Ankyrin repeat"/>
    <property type="match status" value="1"/>
</dbReference>
<dbReference type="PANTHER" id="PTHR24276:SF98">
    <property type="entry name" value="FI18310P1-RELATED"/>
    <property type="match status" value="1"/>
</dbReference>
<dbReference type="InterPro" id="IPR050430">
    <property type="entry name" value="Peptidase_S1"/>
</dbReference>
<gene>
    <name evidence="8" type="ORF">TBRA_LOCUS1626</name>
</gene>
<organism evidence="8 9">
    <name type="scientific">Trichogramma brassicae</name>
    <dbReference type="NCBI Taxonomy" id="86971"/>
    <lineage>
        <taxon>Eukaryota</taxon>
        <taxon>Metazoa</taxon>
        <taxon>Ecdysozoa</taxon>
        <taxon>Arthropoda</taxon>
        <taxon>Hexapoda</taxon>
        <taxon>Insecta</taxon>
        <taxon>Pterygota</taxon>
        <taxon>Neoptera</taxon>
        <taxon>Endopterygota</taxon>
        <taxon>Hymenoptera</taxon>
        <taxon>Apocrita</taxon>
        <taxon>Proctotrupomorpha</taxon>
        <taxon>Chalcidoidea</taxon>
        <taxon>Trichogrammatidae</taxon>
        <taxon>Trichogramma</taxon>
    </lineage>
</organism>
<dbReference type="GO" id="GO:0004252">
    <property type="term" value="F:serine-type endopeptidase activity"/>
    <property type="evidence" value="ECO:0007669"/>
    <property type="project" value="InterPro"/>
</dbReference>
<proteinExistence type="inferred from homology"/>
<dbReference type="InterPro" id="IPR002110">
    <property type="entry name" value="Ankyrin_rpt"/>
</dbReference>
<keyword evidence="9" id="KW-1185">Reference proteome</keyword>
<feature type="domain" description="Peptidase S1" evidence="7">
    <location>
        <begin position="424"/>
        <end position="674"/>
    </location>
</feature>
<evidence type="ECO:0000256" key="6">
    <source>
        <dbReference type="SAM" id="MobiDB-lite"/>
    </source>
</evidence>
<accession>A0A6H5HW33</accession>
<comment type="similarity">
    <text evidence="1">Belongs to the peptidase S1 family.</text>
</comment>
<dbReference type="Pfam" id="PF00089">
    <property type="entry name" value="Trypsin"/>
    <property type="match status" value="1"/>
</dbReference>
<evidence type="ECO:0000313" key="9">
    <source>
        <dbReference type="Proteomes" id="UP000479190"/>
    </source>
</evidence>
<protein>
    <recommendedName>
        <fullName evidence="7">Peptidase S1 domain-containing protein</fullName>
    </recommendedName>
</protein>
<dbReference type="SMART" id="SM00020">
    <property type="entry name" value="Tryp_SPc"/>
    <property type="match status" value="1"/>
</dbReference>
<feature type="region of interest" description="Disordered" evidence="6">
    <location>
        <begin position="40"/>
        <end position="59"/>
    </location>
</feature>
<dbReference type="InterPro" id="IPR043504">
    <property type="entry name" value="Peptidase_S1_PA_chymotrypsin"/>
</dbReference>
<dbReference type="PANTHER" id="PTHR24276">
    <property type="entry name" value="POLYSERASE-RELATED"/>
    <property type="match status" value="1"/>
</dbReference>
<keyword evidence="3" id="KW-0378">Hydrolase</keyword>
<sequence length="674" mass="76443">MGTTATRIMHMLTPALPGLRLSQLVATLYGVFSVFTGGRDGNRTPTSRAEGRAPAHWATASPTSPWIREVTAAPPLANRTKRTVHTLQRSVLSKETPRARLPAPWILRFVCQISTNYSRKLTKSVQSSCARSVVYVVRRMYDLLSYGCDDVVKQFLEKKHDANLLGKKTDQEKTTLNRPLHYALDYDHPRGDSDYRKKEVMELLLEYGANPKLANAERSTPLHIICKTVDEDDLLNSFFETIDKYELQVQVDAVDDEGRTPLQVAISCSKPDAVEYLLEKRNADPSKIDYPYACNWNSMYEDDESDFLAVSSRLAVVDILEKNGYKMNRSLAEKIKEDFKNNDLLQKFAVIAENWYECEDFRIKAEKIMVKGDLSLYHLIQLPYDEAKQLVACMDFWKFARLDKLDQLPRKYRKQNDLLTSATPMEGKGSRTVAGNKYPFVVSLRIRTPGDPEGQHFCSGSLITTQHVLTCAHCLNDEPDLPGLMGPTRVQVNFQLPASVKGHIMLVEHWITYDQWAKQHEVPLQFGDNDIAVLKLWGQVDHFSPAAMSLIPDDYSGHVRAIGWWYTNQGLTVNDLMAADLKVIPLEECHTNYLTSTNEVLLMRHNILCTKSDDAATLECGDSGSPLLDEYNSVVGVADSFCIGRNQQDRLESIMFNMNLKFYKGFVYHVTHGY</sequence>
<keyword evidence="5" id="KW-1015">Disulfide bond</keyword>
<evidence type="ECO:0000256" key="3">
    <source>
        <dbReference type="ARBA" id="ARBA00022801"/>
    </source>
</evidence>
<dbReference type="SUPFAM" id="SSF50494">
    <property type="entry name" value="Trypsin-like serine proteases"/>
    <property type="match status" value="1"/>
</dbReference>
<dbReference type="EMBL" id="CADCXV010000335">
    <property type="protein sequence ID" value="CAB0029597.1"/>
    <property type="molecule type" value="Genomic_DNA"/>
</dbReference>
<dbReference type="InterPro" id="IPR036770">
    <property type="entry name" value="Ankyrin_rpt-contain_sf"/>
</dbReference>
<reference evidence="8 9" key="1">
    <citation type="submission" date="2020-02" db="EMBL/GenBank/DDBJ databases">
        <authorList>
            <person name="Ferguson B K."/>
        </authorList>
    </citation>
    <scope>NUCLEOTIDE SEQUENCE [LARGE SCALE GENOMIC DNA]</scope>
</reference>
<dbReference type="Gene3D" id="1.25.40.20">
    <property type="entry name" value="Ankyrin repeat-containing domain"/>
    <property type="match status" value="1"/>
</dbReference>
<dbReference type="GO" id="GO:0006508">
    <property type="term" value="P:proteolysis"/>
    <property type="evidence" value="ECO:0007669"/>
    <property type="project" value="UniProtKB-KW"/>
</dbReference>
<keyword evidence="2" id="KW-0645">Protease</keyword>
<dbReference type="Gene3D" id="2.40.10.10">
    <property type="entry name" value="Trypsin-like serine proteases"/>
    <property type="match status" value="1"/>
</dbReference>
<name>A0A6H5HW33_9HYME</name>
<dbReference type="AlphaFoldDB" id="A0A6H5HW33"/>
<evidence type="ECO:0000256" key="4">
    <source>
        <dbReference type="ARBA" id="ARBA00022825"/>
    </source>
</evidence>
<dbReference type="PROSITE" id="PS50240">
    <property type="entry name" value="TRYPSIN_DOM"/>
    <property type="match status" value="1"/>
</dbReference>
<dbReference type="PRINTS" id="PR00722">
    <property type="entry name" value="CHYMOTRYPSIN"/>
</dbReference>
<keyword evidence="4" id="KW-0720">Serine protease</keyword>
<dbReference type="Proteomes" id="UP000479190">
    <property type="component" value="Unassembled WGS sequence"/>
</dbReference>
<dbReference type="SMART" id="SM00248">
    <property type="entry name" value="ANK"/>
    <property type="match status" value="2"/>
</dbReference>
<evidence type="ECO:0000256" key="1">
    <source>
        <dbReference type="ARBA" id="ARBA00007664"/>
    </source>
</evidence>
<dbReference type="InterPro" id="IPR001314">
    <property type="entry name" value="Peptidase_S1A"/>
</dbReference>
<evidence type="ECO:0000256" key="5">
    <source>
        <dbReference type="ARBA" id="ARBA00023157"/>
    </source>
</evidence>
<dbReference type="InterPro" id="IPR001254">
    <property type="entry name" value="Trypsin_dom"/>
</dbReference>
<dbReference type="Pfam" id="PF12796">
    <property type="entry name" value="Ank_2"/>
    <property type="match status" value="1"/>
</dbReference>
<evidence type="ECO:0000259" key="7">
    <source>
        <dbReference type="PROSITE" id="PS50240"/>
    </source>
</evidence>
<evidence type="ECO:0000256" key="2">
    <source>
        <dbReference type="ARBA" id="ARBA00022670"/>
    </source>
</evidence>
<dbReference type="InterPro" id="IPR009003">
    <property type="entry name" value="Peptidase_S1_PA"/>
</dbReference>
<dbReference type="OrthoDB" id="7694085at2759"/>